<evidence type="ECO:0000313" key="2">
    <source>
        <dbReference type="RefSeq" id="XP_030987225.1"/>
    </source>
</evidence>
<proteinExistence type="predicted"/>
<evidence type="ECO:0000313" key="1">
    <source>
        <dbReference type="Proteomes" id="UP000515153"/>
    </source>
</evidence>
<feature type="non-terminal residue" evidence="2">
    <location>
        <position position="1"/>
    </location>
</feature>
<dbReference type="RefSeq" id="XP_030987225.1">
    <property type="nucleotide sequence ID" value="XM_031122592.1"/>
</dbReference>
<sequence>CNHLISLNDPPNLGLHPSACAHHAVSARNQPTLMCSSLQVIDLRALAASLRSLPVPNPVCSLAWLGSRLVIATRPTCTSLQENKQEKYFFSDKFGQSIEFS</sequence>
<dbReference type="AlphaFoldDB" id="A0A6P8BJ31"/>
<organism evidence="1 2">
    <name type="scientific">Pyricularia grisea</name>
    <name type="common">Crabgrass-specific blast fungus</name>
    <name type="synonym">Magnaporthe grisea</name>
    <dbReference type="NCBI Taxonomy" id="148305"/>
    <lineage>
        <taxon>Eukaryota</taxon>
        <taxon>Fungi</taxon>
        <taxon>Dikarya</taxon>
        <taxon>Ascomycota</taxon>
        <taxon>Pezizomycotina</taxon>
        <taxon>Sordariomycetes</taxon>
        <taxon>Sordariomycetidae</taxon>
        <taxon>Magnaporthales</taxon>
        <taxon>Pyriculariaceae</taxon>
        <taxon>Pyricularia</taxon>
    </lineage>
</organism>
<keyword evidence="1" id="KW-1185">Reference proteome</keyword>
<dbReference type="GeneID" id="41957503"/>
<gene>
    <name evidence="2" type="ORF">PgNI_02527</name>
</gene>
<accession>A0A6P8BJ31</accession>
<dbReference type="KEGG" id="pgri:PgNI_02527"/>
<reference evidence="2" key="1">
    <citation type="journal article" date="2019" name="Mol. Biol. Evol.">
        <title>Blast fungal genomes show frequent chromosomal changes, gene gains and losses, and effector gene turnover.</title>
        <authorList>
            <person name="Gomez Luciano L.B."/>
            <person name="Jason Tsai I."/>
            <person name="Chuma I."/>
            <person name="Tosa Y."/>
            <person name="Chen Y.H."/>
            <person name="Li J.Y."/>
            <person name="Li M.Y."/>
            <person name="Jade Lu M.Y."/>
            <person name="Nakayashiki H."/>
            <person name="Li W.H."/>
        </authorList>
    </citation>
    <scope>NUCLEOTIDE SEQUENCE</scope>
    <source>
        <strain evidence="2">NI907</strain>
    </source>
</reference>
<name>A0A6P8BJ31_PYRGI</name>
<reference evidence="2" key="2">
    <citation type="submission" date="2019-10" db="EMBL/GenBank/DDBJ databases">
        <authorList>
            <consortium name="NCBI Genome Project"/>
        </authorList>
    </citation>
    <scope>NUCLEOTIDE SEQUENCE</scope>
    <source>
        <strain evidence="2">NI907</strain>
    </source>
</reference>
<reference evidence="2" key="3">
    <citation type="submission" date="2025-08" db="UniProtKB">
        <authorList>
            <consortium name="RefSeq"/>
        </authorList>
    </citation>
    <scope>IDENTIFICATION</scope>
    <source>
        <strain evidence="2">NI907</strain>
    </source>
</reference>
<protein>
    <submittedName>
        <fullName evidence="2">Uncharacterized protein</fullName>
    </submittedName>
</protein>
<dbReference type="Proteomes" id="UP000515153">
    <property type="component" value="Unplaced"/>
</dbReference>